<comment type="subcellular location">
    <subcellularLocation>
        <location evidence="1">Cell membrane</location>
        <topology evidence="1">Multi-pass membrane protein</topology>
    </subcellularLocation>
</comment>
<feature type="transmembrane region" description="Helical" evidence="11">
    <location>
        <begin position="281"/>
        <end position="298"/>
    </location>
</feature>
<comment type="function">
    <text evidence="9">May be a proton symporter involved in the uptake of osmolytes such as proline and glycine betaine.</text>
</comment>
<keyword evidence="3" id="KW-0813">Transport</keyword>
<feature type="transmembrane region" description="Helical" evidence="11">
    <location>
        <begin position="55"/>
        <end position="79"/>
    </location>
</feature>
<evidence type="ECO:0000256" key="8">
    <source>
        <dbReference type="ARBA" id="ARBA00023136"/>
    </source>
</evidence>
<organism evidence="13">
    <name type="scientific">uncultured Rubrobacteraceae bacterium</name>
    <dbReference type="NCBI Taxonomy" id="349277"/>
    <lineage>
        <taxon>Bacteria</taxon>
        <taxon>Bacillati</taxon>
        <taxon>Actinomycetota</taxon>
        <taxon>Rubrobacteria</taxon>
        <taxon>Rubrobacterales</taxon>
        <taxon>Rubrobacteraceae</taxon>
        <taxon>environmental samples</taxon>
    </lineage>
</organism>
<keyword evidence="5 11" id="KW-0812">Transmembrane</keyword>
<evidence type="ECO:0000256" key="6">
    <source>
        <dbReference type="ARBA" id="ARBA00022847"/>
    </source>
</evidence>
<proteinExistence type="inferred from homology"/>
<keyword evidence="4" id="KW-1003">Cell membrane</keyword>
<feature type="transmembrane region" description="Helical" evidence="11">
    <location>
        <begin position="335"/>
        <end position="355"/>
    </location>
</feature>
<dbReference type="PANTHER" id="PTHR43045">
    <property type="entry name" value="SHIKIMATE TRANSPORTER"/>
    <property type="match status" value="1"/>
</dbReference>
<feature type="transmembrane region" description="Helical" evidence="11">
    <location>
        <begin position="164"/>
        <end position="182"/>
    </location>
</feature>
<dbReference type="InterPro" id="IPR020846">
    <property type="entry name" value="MFS_dom"/>
</dbReference>
<dbReference type="SUPFAM" id="SSF103473">
    <property type="entry name" value="MFS general substrate transporter"/>
    <property type="match status" value="1"/>
</dbReference>
<feature type="transmembrane region" description="Helical" evidence="11">
    <location>
        <begin position="194"/>
        <end position="213"/>
    </location>
</feature>
<feature type="transmembrane region" description="Helical" evidence="11">
    <location>
        <begin position="375"/>
        <end position="398"/>
    </location>
</feature>
<dbReference type="GO" id="GO:0005886">
    <property type="term" value="C:plasma membrane"/>
    <property type="evidence" value="ECO:0007669"/>
    <property type="project" value="UniProtKB-SubCell"/>
</dbReference>
<keyword evidence="8 11" id="KW-0472">Membrane</keyword>
<feature type="transmembrane region" description="Helical" evidence="11">
    <location>
        <begin position="30"/>
        <end position="49"/>
    </location>
</feature>
<evidence type="ECO:0000256" key="10">
    <source>
        <dbReference type="ARBA" id="ARBA00039918"/>
    </source>
</evidence>
<feature type="transmembrane region" description="Helical" evidence="11">
    <location>
        <begin position="91"/>
        <end position="112"/>
    </location>
</feature>
<evidence type="ECO:0000256" key="1">
    <source>
        <dbReference type="ARBA" id="ARBA00004651"/>
    </source>
</evidence>
<dbReference type="InterPro" id="IPR005828">
    <property type="entry name" value="MFS_sugar_transport-like"/>
</dbReference>
<dbReference type="GO" id="GO:0015293">
    <property type="term" value="F:symporter activity"/>
    <property type="evidence" value="ECO:0007669"/>
    <property type="project" value="UniProtKB-KW"/>
</dbReference>
<feature type="transmembrane region" description="Helical" evidence="11">
    <location>
        <begin position="118"/>
        <end position="143"/>
    </location>
</feature>
<feature type="transmembrane region" description="Helical" evidence="11">
    <location>
        <begin position="404"/>
        <end position="422"/>
    </location>
</feature>
<name>A0A6J4QRB6_9ACTN</name>
<protein>
    <recommendedName>
        <fullName evidence="10">Putative proline/betaine transporter</fullName>
    </recommendedName>
</protein>
<feature type="domain" description="Major facilitator superfamily (MFS) profile" evidence="12">
    <location>
        <begin position="18"/>
        <end position="427"/>
    </location>
</feature>
<gene>
    <name evidence="13" type="ORF">AVDCRST_MAG37-2357</name>
</gene>
<accession>A0A6J4QRB6</accession>
<keyword evidence="7 11" id="KW-1133">Transmembrane helix</keyword>
<dbReference type="InterPro" id="IPR011701">
    <property type="entry name" value="MFS"/>
</dbReference>
<dbReference type="PROSITE" id="PS50850">
    <property type="entry name" value="MFS"/>
    <property type="match status" value="1"/>
</dbReference>
<evidence type="ECO:0000256" key="3">
    <source>
        <dbReference type="ARBA" id="ARBA00022448"/>
    </source>
</evidence>
<feature type="transmembrane region" description="Helical" evidence="11">
    <location>
        <begin position="310"/>
        <end position="329"/>
    </location>
</feature>
<dbReference type="CDD" id="cd17369">
    <property type="entry name" value="MFS_ShiA_like"/>
    <property type="match status" value="1"/>
</dbReference>
<dbReference type="InterPro" id="IPR036259">
    <property type="entry name" value="MFS_trans_sf"/>
</dbReference>
<reference evidence="13" key="1">
    <citation type="submission" date="2020-02" db="EMBL/GenBank/DDBJ databases">
        <authorList>
            <person name="Meier V. D."/>
        </authorList>
    </citation>
    <scope>NUCLEOTIDE SEQUENCE</scope>
    <source>
        <strain evidence="13">AVDCRST_MAG37</strain>
    </source>
</reference>
<evidence type="ECO:0000256" key="2">
    <source>
        <dbReference type="ARBA" id="ARBA00008240"/>
    </source>
</evidence>
<keyword evidence="6" id="KW-0769">Symport</keyword>
<sequence>MEQLGGENTGMPTSIRKVVVASFIGTTIEWYDYFIYGTAAALVFGQLFFPSFSPLAGTLASFATFAVGFVARPFGGVIFGHYGDKIGRKAMLVTTLLIMGVATFLVGILPTYDSIGVLAPILLVVLRLIQGIGLGGEWGGAVLMAVEHSPEDKRGLNGSWPQMGVPAGLVLGTGAFAAVSYISGDAFNTWGWRVPFLLSILLIGVGLFIRLSIYESPAFSKVRESGTEARMPIVDVFRTYPKNVALGVGSRIGIDAAFYVLAVYALTHISANLGLPRSTGLIAVSIAALIEIFTIPAFASLSDRVGRKPVLIAGAAFLGLWTFPFFGLLNTGSTFLIILSLVVGLAVAHAAVYAVQGAFYAELFGTRVRYSGASISYQIAGIFGGALAPIIATALFPVGGTTLIAAYVAALCALSVLCYALAQETFRKDIYEEEPEERQLVAEQRG</sequence>
<evidence type="ECO:0000256" key="4">
    <source>
        <dbReference type="ARBA" id="ARBA00022475"/>
    </source>
</evidence>
<evidence type="ECO:0000259" key="12">
    <source>
        <dbReference type="PROSITE" id="PS50850"/>
    </source>
</evidence>
<dbReference type="EMBL" id="CADCVD010000115">
    <property type="protein sequence ID" value="CAA9451225.1"/>
    <property type="molecule type" value="Genomic_DNA"/>
</dbReference>
<dbReference type="AlphaFoldDB" id="A0A6J4QRB6"/>
<evidence type="ECO:0000313" key="13">
    <source>
        <dbReference type="EMBL" id="CAA9451225.1"/>
    </source>
</evidence>
<dbReference type="Pfam" id="PF07690">
    <property type="entry name" value="MFS_1"/>
    <property type="match status" value="1"/>
</dbReference>
<dbReference type="PANTHER" id="PTHR43045:SF1">
    <property type="entry name" value="SHIKIMATE TRANSPORTER"/>
    <property type="match status" value="1"/>
</dbReference>
<dbReference type="Gene3D" id="1.20.1250.20">
    <property type="entry name" value="MFS general substrate transporter like domains"/>
    <property type="match status" value="1"/>
</dbReference>
<dbReference type="Pfam" id="PF00083">
    <property type="entry name" value="Sugar_tr"/>
    <property type="match status" value="1"/>
</dbReference>
<evidence type="ECO:0000256" key="11">
    <source>
        <dbReference type="SAM" id="Phobius"/>
    </source>
</evidence>
<evidence type="ECO:0000256" key="9">
    <source>
        <dbReference type="ARBA" id="ARBA00037295"/>
    </source>
</evidence>
<evidence type="ECO:0000256" key="7">
    <source>
        <dbReference type="ARBA" id="ARBA00022989"/>
    </source>
</evidence>
<dbReference type="FunFam" id="1.20.1250.20:FF:000001">
    <property type="entry name" value="Dicarboxylate MFS transporter"/>
    <property type="match status" value="1"/>
</dbReference>
<feature type="transmembrane region" description="Helical" evidence="11">
    <location>
        <begin position="256"/>
        <end position="275"/>
    </location>
</feature>
<evidence type="ECO:0000256" key="5">
    <source>
        <dbReference type="ARBA" id="ARBA00022692"/>
    </source>
</evidence>
<comment type="similarity">
    <text evidence="2">Belongs to the major facilitator superfamily. Metabolite:H+ Symporter (MHS) family (TC 2.A.1.6) family.</text>
</comment>